<sequence>DLGSARFWIQHCKNQHNHLCNLTSHADGLRFIDCVARKVVQPTSRADYAALSYRWPSIPPTRLPSLRTRSCPAVVRDSMEVTLSLGYRYLWVDMFCINQKDDEDKARQIGNMDLIYRGAELTIIAACDSAMGLVGVSSPRPEDDILRLGEVTFFQTIRQPWDGVSLSEWNTRAWTFQEALLSRRRLIFTESQALFVC</sequence>
<feature type="non-terminal residue" evidence="2">
    <location>
        <position position="1"/>
    </location>
</feature>
<dbReference type="EMBL" id="JAULSW010000004">
    <property type="protein sequence ID" value="KAK3386050.1"/>
    <property type="molecule type" value="Genomic_DNA"/>
</dbReference>
<dbReference type="PANTHER" id="PTHR33112">
    <property type="entry name" value="DOMAIN PROTEIN, PUTATIVE-RELATED"/>
    <property type="match status" value="1"/>
</dbReference>
<evidence type="ECO:0000313" key="3">
    <source>
        <dbReference type="Proteomes" id="UP001285441"/>
    </source>
</evidence>
<keyword evidence="3" id="KW-1185">Reference proteome</keyword>
<name>A0AAE0U0E9_9PEZI</name>
<evidence type="ECO:0000313" key="2">
    <source>
        <dbReference type="EMBL" id="KAK3386050.1"/>
    </source>
</evidence>
<reference evidence="2" key="2">
    <citation type="submission" date="2023-06" db="EMBL/GenBank/DDBJ databases">
        <authorList>
            <consortium name="Lawrence Berkeley National Laboratory"/>
            <person name="Haridas S."/>
            <person name="Hensen N."/>
            <person name="Bonometti L."/>
            <person name="Westerberg I."/>
            <person name="Brannstrom I.O."/>
            <person name="Guillou S."/>
            <person name="Cros-Aarteil S."/>
            <person name="Calhoun S."/>
            <person name="Kuo A."/>
            <person name="Mondo S."/>
            <person name="Pangilinan J."/>
            <person name="Riley R."/>
            <person name="LaButti K."/>
            <person name="Andreopoulos B."/>
            <person name="Lipzen A."/>
            <person name="Chen C."/>
            <person name="Yanf M."/>
            <person name="Daum C."/>
            <person name="Ng V."/>
            <person name="Clum A."/>
            <person name="Steindorff A."/>
            <person name="Ohm R."/>
            <person name="Martin F."/>
            <person name="Silar P."/>
            <person name="Natvig D."/>
            <person name="Lalanne C."/>
            <person name="Gautier V."/>
            <person name="Ament-velasquez S.L."/>
            <person name="Kruys A."/>
            <person name="Hutchinson M.I."/>
            <person name="Powell A.J."/>
            <person name="Barry K."/>
            <person name="Miller A.N."/>
            <person name="Grigoriev I.V."/>
            <person name="Debuchy R."/>
            <person name="Gladieux P."/>
            <person name="Thoren M.H."/>
            <person name="Johannesson H."/>
        </authorList>
    </citation>
    <scope>NUCLEOTIDE SEQUENCE</scope>
    <source>
        <strain evidence="2">CBS 232.78</strain>
    </source>
</reference>
<accession>A0AAE0U0E9</accession>
<feature type="domain" description="Heterokaryon incompatibility" evidence="1">
    <location>
        <begin position="48"/>
        <end position="178"/>
    </location>
</feature>
<dbReference type="InterPro" id="IPR010730">
    <property type="entry name" value="HET"/>
</dbReference>
<protein>
    <submittedName>
        <fullName evidence="2">Heterokaryon incompatibility protein-domain-containing protein</fullName>
    </submittedName>
</protein>
<proteinExistence type="predicted"/>
<feature type="non-terminal residue" evidence="2">
    <location>
        <position position="197"/>
    </location>
</feature>
<dbReference type="PANTHER" id="PTHR33112:SF1">
    <property type="entry name" value="HETEROKARYON INCOMPATIBILITY DOMAIN-CONTAINING PROTEIN"/>
    <property type="match status" value="1"/>
</dbReference>
<gene>
    <name evidence="2" type="ORF">B0H63DRAFT_365437</name>
</gene>
<reference evidence="2" key="1">
    <citation type="journal article" date="2023" name="Mol. Phylogenet. Evol.">
        <title>Genome-scale phylogeny and comparative genomics of the fungal order Sordariales.</title>
        <authorList>
            <person name="Hensen N."/>
            <person name="Bonometti L."/>
            <person name="Westerberg I."/>
            <person name="Brannstrom I.O."/>
            <person name="Guillou S."/>
            <person name="Cros-Aarteil S."/>
            <person name="Calhoun S."/>
            <person name="Haridas S."/>
            <person name="Kuo A."/>
            <person name="Mondo S."/>
            <person name="Pangilinan J."/>
            <person name="Riley R."/>
            <person name="LaButti K."/>
            <person name="Andreopoulos B."/>
            <person name="Lipzen A."/>
            <person name="Chen C."/>
            <person name="Yan M."/>
            <person name="Daum C."/>
            <person name="Ng V."/>
            <person name="Clum A."/>
            <person name="Steindorff A."/>
            <person name="Ohm R.A."/>
            <person name="Martin F."/>
            <person name="Silar P."/>
            <person name="Natvig D.O."/>
            <person name="Lalanne C."/>
            <person name="Gautier V."/>
            <person name="Ament-Velasquez S.L."/>
            <person name="Kruys A."/>
            <person name="Hutchinson M.I."/>
            <person name="Powell A.J."/>
            <person name="Barry K."/>
            <person name="Miller A.N."/>
            <person name="Grigoriev I.V."/>
            <person name="Debuchy R."/>
            <person name="Gladieux P."/>
            <person name="Hiltunen Thoren M."/>
            <person name="Johannesson H."/>
        </authorList>
    </citation>
    <scope>NUCLEOTIDE SEQUENCE</scope>
    <source>
        <strain evidence="2">CBS 232.78</strain>
    </source>
</reference>
<dbReference type="Pfam" id="PF06985">
    <property type="entry name" value="HET"/>
    <property type="match status" value="1"/>
</dbReference>
<evidence type="ECO:0000259" key="1">
    <source>
        <dbReference type="Pfam" id="PF06985"/>
    </source>
</evidence>
<organism evidence="2 3">
    <name type="scientific">Podospora didyma</name>
    <dbReference type="NCBI Taxonomy" id="330526"/>
    <lineage>
        <taxon>Eukaryota</taxon>
        <taxon>Fungi</taxon>
        <taxon>Dikarya</taxon>
        <taxon>Ascomycota</taxon>
        <taxon>Pezizomycotina</taxon>
        <taxon>Sordariomycetes</taxon>
        <taxon>Sordariomycetidae</taxon>
        <taxon>Sordariales</taxon>
        <taxon>Podosporaceae</taxon>
        <taxon>Podospora</taxon>
    </lineage>
</organism>
<dbReference type="Proteomes" id="UP001285441">
    <property type="component" value="Unassembled WGS sequence"/>
</dbReference>
<comment type="caution">
    <text evidence="2">The sequence shown here is derived from an EMBL/GenBank/DDBJ whole genome shotgun (WGS) entry which is preliminary data.</text>
</comment>
<dbReference type="AlphaFoldDB" id="A0AAE0U0E9"/>